<dbReference type="InterPro" id="IPR036661">
    <property type="entry name" value="Luciferase-like_sf"/>
</dbReference>
<feature type="domain" description="Luciferase-like" evidence="3">
    <location>
        <begin position="30"/>
        <end position="143"/>
    </location>
</feature>
<keyword evidence="2" id="KW-0503">Monooxygenase</keyword>
<feature type="domain" description="Luciferase-like" evidence="3">
    <location>
        <begin position="153"/>
        <end position="288"/>
    </location>
</feature>
<dbReference type="PANTHER" id="PTHR30137:SF8">
    <property type="entry name" value="BLR5498 PROTEIN"/>
    <property type="match status" value="1"/>
</dbReference>
<dbReference type="InterPro" id="IPR050766">
    <property type="entry name" value="Bact_Lucif_Oxidored"/>
</dbReference>
<dbReference type="EMBL" id="JAWLUM010000001">
    <property type="protein sequence ID" value="MDV7133845.1"/>
    <property type="molecule type" value="Genomic_DNA"/>
</dbReference>
<dbReference type="InterPro" id="IPR011251">
    <property type="entry name" value="Luciferase-like_dom"/>
</dbReference>
<proteinExistence type="predicted"/>
<evidence type="ECO:0000256" key="1">
    <source>
        <dbReference type="ARBA" id="ARBA00023002"/>
    </source>
</evidence>
<gene>
    <name evidence="4" type="ORF">R4198_09070</name>
</gene>
<evidence type="ECO:0000313" key="5">
    <source>
        <dbReference type="Proteomes" id="UP001185792"/>
    </source>
</evidence>
<keyword evidence="5" id="KW-1185">Reference proteome</keyword>
<dbReference type="Gene3D" id="3.20.20.30">
    <property type="entry name" value="Luciferase-like domain"/>
    <property type="match status" value="2"/>
</dbReference>
<evidence type="ECO:0000256" key="2">
    <source>
        <dbReference type="ARBA" id="ARBA00023033"/>
    </source>
</evidence>
<protein>
    <submittedName>
        <fullName evidence="4">LLM class flavin-dependent oxidoreductase</fullName>
    </submittedName>
</protein>
<evidence type="ECO:0000313" key="4">
    <source>
        <dbReference type="EMBL" id="MDV7133845.1"/>
    </source>
</evidence>
<accession>A0ABU4ERG9</accession>
<name>A0ABU4ERG9_WILMA</name>
<evidence type="ECO:0000259" key="3">
    <source>
        <dbReference type="Pfam" id="PF00296"/>
    </source>
</evidence>
<dbReference type="PANTHER" id="PTHR30137">
    <property type="entry name" value="LUCIFERASE-LIKE MONOOXYGENASE"/>
    <property type="match status" value="1"/>
</dbReference>
<dbReference type="Pfam" id="PF00296">
    <property type="entry name" value="Bac_luciferase"/>
    <property type="match status" value="2"/>
</dbReference>
<dbReference type="Proteomes" id="UP001185792">
    <property type="component" value="Unassembled WGS sequence"/>
</dbReference>
<sequence length="321" mass="35729">MSQANDIQVGLGLWTMRSTVYAPAPWQSLYQQMLNDATLAEALGFDSLWLAEHHFWYDGWCPQPLVAASAILSATSVLRVGTAMHLLPMHDPIELGRELSSLRHLHGARLDFGVGLGYRDEEYDGVGIARHQRGRRMSQHLDTLLADDATEDLPIFVGGIAEAAIRRAGSRGLSLLLPNTLSTREVGRRIDLAADEARSHGLSPGRTGMLIDTWTTDENTSSNEVADRLIRHYREYAGAWYMVDGSPMLSRPDLLDRQSARTRDSAIIGSPQYVLDRLLELKDAGVDTFVLQIRSDTAPEDYRRVMHDLSQQVVHSLRTAS</sequence>
<dbReference type="RefSeq" id="WP_317712811.1">
    <property type="nucleotide sequence ID" value="NZ_JAWLUM010000001.1"/>
</dbReference>
<reference evidence="4 5" key="1">
    <citation type="submission" date="2023-10" db="EMBL/GenBank/DDBJ databases">
        <title>Development of a sustainable strategy for remediation of hydrocarbon-contaminated territories based on the waste exchange concept.</title>
        <authorList>
            <person name="Krivoruchko A."/>
        </authorList>
    </citation>
    <scope>NUCLEOTIDE SEQUENCE [LARGE SCALE GENOMIC DNA]</scope>
    <source>
        <strain evidence="4 5">IEGM 1236</strain>
    </source>
</reference>
<dbReference type="SUPFAM" id="SSF51679">
    <property type="entry name" value="Bacterial luciferase-like"/>
    <property type="match status" value="1"/>
</dbReference>
<organism evidence="4 5">
    <name type="scientific">Williamsia marianensis</name>
    <dbReference type="NCBI Taxonomy" id="85044"/>
    <lineage>
        <taxon>Bacteria</taxon>
        <taxon>Bacillati</taxon>
        <taxon>Actinomycetota</taxon>
        <taxon>Actinomycetes</taxon>
        <taxon>Mycobacteriales</taxon>
        <taxon>Nocardiaceae</taxon>
        <taxon>Williamsia</taxon>
    </lineage>
</organism>
<comment type="caution">
    <text evidence="4">The sequence shown here is derived from an EMBL/GenBank/DDBJ whole genome shotgun (WGS) entry which is preliminary data.</text>
</comment>
<keyword evidence="1" id="KW-0560">Oxidoreductase</keyword>